<dbReference type="PANTHER" id="PTHR37563">
    <property type="entry name" value="PHYTANOYL-COA DIOXYGENASE FAMILY PROTEIN (AFU_ORTHOLOGUE AFUA_2G03330)"/>
    <property type="match status" value="1"/>
</dbReference>
<dbReference type="Pfam" id="PF05721">
    <property type="entry name" value="PhyH"/>
    <property type="match status" value="1"/>
</dbReference>
<dbReference type="InterPro" id="IPR051961">
    <property type="entry name" value="Fungal_Metabolite_Diox"/>
</dbReference>
<keyword evidence="2" id="KW-0732">Signal</keyword>
<reference evidence="3 4" key="1">
    <citation type="journal article" date="2023" name="Commun. Biol.">
        <title>Genome analysis of Parmales, the sister group of diatoms, reveals the evolutionary specialization of diatoms from phago-mixotrophs to photoautotrophs.</title>
        <authorList>
            <person name="Ban H."/>
            <person name="Sato S."/>
            <person name="Yoshikawa S."/>
            <person name="Yamada K."/>
            <person name="Nakamura Y."/>
            <person name="Ichinomiya M."/>
            <person name="Sato N."/>
            <person name="Blanc-Mathieu R."/>
            <person name="Endo H."/>
            <person name="Kuwata A."/>
            <person name="Ogata H."/>
        </authorList>
    </citation>
    <scope>NUCLEOTIDE SEQUENCE [LARGE SCALE GENOMIC DNA]</scope>
</reference>
<name>A0ABQ6N4S6_9STRA</name>
<sequence length="276" mass="29155">MPFLLLIFLILLNLPSSSPLSSTPPTTWLSATSSTPESWADEQQRPIVNRGLEEAELMNNPIHKQSILAVSKLPARRKSRAPAAPPSPSTSPNSGFSPSTAFHPLAKKLRQTGVLRLPALLPLPLAASLRSSCLAAASSPDPDLSNVLLSHNRFDVRLQLSSSSPTPVTEALSVLLDSPLGDLLDSALGPSAVLHELACLISDPGSQRQVLHPDVSFTDDLSIITCFVALQPVSADMGPTVFLPGTHKAALCEELQEGGGRTLAEVRAMVCAANSK</sequence>
<feature type="signal peptide" evidence="2">
    <location>
        <begin position="1"/>
        <end position="19"/>
    </location>
</feature>
<dbReference type="EMBL" id="BRYB01000881">
    <property type="protein sequence ID" value="GMI39598.1"/>
    <property type="molecule type" value="Genomic_DNA"/>
</dbReference>
<dbReference type="InterPro" id="IPR008775">
    <property type="entry name" value="Phytyl_CoA_dOase-like"/>
</dbReference>
<feature type="compositionally biased region" description="Low complexity" evidence="1">
    <location>
        <begin position="19"/>
        <end position="36"/>
    </location>
</feature>
<keyword evidence="4" id="KW-1185">Reference proteome</keyword>
<feature type="region of interest" description="Disordered" evidence="1">
    <location>
        <begin position="19"/>
        <end position="44"/>
    </location>
</feature>
<organism evidence="3 4">
    <name type="scientific">Tetraparma gracilis</name>
    <dbReference type="NCBI Taxonomy" id="2962635"/>
    <lineage>
        <taxon>Eukaryota</taxon>
        <taxon>Sar</taxon>
        <taxon>Stramenopiles</taxon>
        <taxon>Ochrophyta</taxon>
        <taxon>Bolidophyceae</taxon>
        <taxon>Parmales</taxon>
        <taxon>Triparmaceae</taxon>
        <taxon>Tetraparma</taxon>
    </lineage>
</organism>
<evidence type="ECO:0000313" key="3">
    <source>
        <dbReference type="EMBL" id="GMI39598.1"/>
    </source>
</evidence>
<comment type="caution">
    <text evidence="3">The sequence shown here is derived from an EMBL/GenBank/DDBJ whole genome shotgun (WGS) entry which is preliminary data.</text>
</comment>
<evidence type="ECO:0000256" key="2">
    <source>
        <dbReference type="SAM" id="SignalP"/>
    </source>
</evidence>
<evidence type="ECO:0000256" key="1">
    <source>
        <dbReference type="SAM" id="MobiDB-lite"/>
    </source>
</evidence>
<dbReference type="SUPFAM" id="SSF51197">
    <property type="entry name" value="Clavaminate synthase-like"/>
    <property type="match status" value="1"/>
</dbReference>
<dbReference type="PANTHER" id="PTHR37563:SF2">
    <property type="entry name" value="PHYTANOYL-COA DIOXYGENASE FAMILY PROTEIN (AFU_ORTHOLOGUE AFUA_2G03330)"/>
    <property type="match status" value="1"/>
</dbReference>
<dbReference type="Gene3D" id="2.60.120.620">
    <property type="entry name" value="q2cbj1_9rhob like domain"/>
    <property type="match status" value="1"/>
</dbReference>
<feature type="chain" id="PRO_5045715625" evidence="2">
    <location>
        <begin position="20"/>
        <end position="276"/>
    </location>
</feature>
<gene>
    <name evidence="3" type="ORF">TeGR_g6995</name>
</gene>
<proteinExistence type="predicted"/>
<feature type="compositionally biased region" description="Low complexity" evidence="1">
    <location>
        <begin position="90"/>
        <end position="99"/>
    </location>
</feature>
<evidence type="ECO:0000313" key="4">
    <source>
        <dbReference type="Proteomes" id="UP001165060"/>
    </source>
</evidence>
<accession>A0ABQ6N4S6</accession>
<protein>
    <submittedName>
        <fullName evidence="3">Uncharacterized protein</fullName>
    </submittedName>
</protein>
<feature type="region of interest" description="Disordered" evidence="1">
    <location>
        <begin position="75"/>
        <end position="101"/>
    </location>
</feature>
<dbReference type="Proteomes" id="UP001165060">
    <property type="component" value="Unassembled WGS sequence"/>
</dbReference>